<dbReference type="EMBL" id="BNHC01000004">
    <property type="protein sequence ID" value="GHM72557.1"/>
    <property type="molecule type" value="Genomic_DNA"/>
</dbReference>
<evidence type="ECO:0000313" key="1">
    <source>
        <dbReference type="EMBL" id="GHM72557.1"/>
    </source>
</evidence>
<organism evidence="1 2">
    <name type="scientific">Bifidobacterium longum subsp. longum</name>
    <dbReference type="NCBI Taxonomy" id="1679"/>
    <lineage>
        <taxon>Bacteria</taxon>
        <taxon>Bacillati</taxon>
        <taxon>Actinomycetota</taxon>
        <taxon>Actinomycetes</taxon>
        <taxon>Bifidobacteriales</taxon>
        <taxon>Bifidobacteriaceae</taxon>
        <taxon>Bifidobacterium</taxon>
    </lineage>
</organism>
<dbReference type="Proteomes" id="UP000663812">
    <property type="component" value="Unassembled WGS sequence"/>
</dbReference>
<accession>A0AAV4L3X4</accession>
<dbReference type="AlphaFoldDB" id="A0AAV4L3X4"/>
<sequence length="79" mass="8846">MQLSSYEISAAWAGGIGIDPRPCRKSVSCLQLWEETDELDGLRLHGRDLGSSLRLQLALLDEADHEQRDNRNGCDGLRH</sequence>
<evidence type="ECO:0000313" key="2">
    <source>
        <dbReference type="Proteomes" id="UP000663812"/>
    </source>
</evidence>
<comment type="caution">
    <text evidence="1">The sequence shown here is derived from an EMBL/GenBank/DDBJ whole genome shotgun (WGS) entry which is preliminary data.</text>
</comment>
<protein>
    <submittedName>
        <fullName evidence="1">Uncharacterized protein</fullName>
    </submittedName>
</protein>
<reference evidence="1" key="1">
    <citation type="journal article" date="2021" name="Appl. Environ. Microbiol.">
        <title>Novel 3-O-alpha-d-Galactosyl-alpha-l-Arabinofuranosidase for the Assimilation of Gum Arabic Arabinogalactan Protein in Bifidobacterium longum subsp. longum.</title>
        <authorList>
            <person name="Sasaki Y."/>
            <person name="Horigome A."/>
            <person name="Odamaki T."/>
            <person name="Xiao J.Z."/>
            <person name="Ishiwata A."/>
            <person name="Ito Y."/>
            <person name="Kitahara K."/>
            <person name="Fujita K."/>
        </authorList>
    </citation>
    <scope>NUCLEOTIDE SEQUENCE</scope>
    <source>
        <strain evidence="1">MCC00316</strain>
    </source>
</reference>
<proteinExistence type="predicted"/>
<gene>
    <name evidence="1" type="ORF">MCC00316_08470</name>
</gene>
<name>A0AAV4L3X4_BIFLL</name>